<dbReference type="PANTHER" id="PTHR23511:SF35">
    <property type="entry name" value="MAJOR FACILITATOR SUPERFAMILY (MFS) PROFILE DOMAIN-CONTAINING PROTEIN"/>
    <property type="match status" value="1"/>
</dbReference>
<dbReference type="PANTHER" id="PTHR23511">
    <property type="entry name" value="SYNAPTIC VESICLE GLYCOPROTEIN 2"/>
    <property type="match status" value="1"/>
</dbReference>
<dbReference type="Proteomes" id="UP000001819">
    <property type="component" value="Chromosome X"/>
</dbReference>
<keyword evidence="2" id="KW-0813">Transport</keyword>
<dbReference type="InterPro" id="IPR020846">
    <property type="entry name" value="MFS_dom"/>
</dbReference>
<name>A0A6I8VGU2_DROPS</name>
<feature type="transmembrane region" description="Helical" evidence="6">
    <location>
        <begin position="471"/>
        <end position="494"/>
    </location>
</feature>
<dbReference type="InterPro" id="IPR011701">
    <property type="entry name" value="MFS"/>
</dbReference>
<keyword evidence="4 6" id="KW-1133">Transmembrane helix</keyword>
<organism evidence="8 9">
    <name type="scientific">Drosophila pseudoobscura pseudoobscura</name>
    <name type="common">Fruit fly</name>
    <dbReference type="NCBI Taxonomy" id="46245"/>
    <lineage>
        <taxon>Eukaryota</taxon>
        <taxon>Metazoa</taxon>
        <taxon>Ecdysozoa</taxon>
        <taxon>Arthropoda</taxon>
        <taxon>Hexapoda</taxon>
        <taxon>Insecta</taxon>
        <taxon>Pterygota</taxon>
        <taxon>Neoptera</taxon>
        <taxon>Endopterygota</taxon>
        <taxon>Diptera</taxon>
        <taxon>Brachycera</taxon>
        <taxon>Muscomorpha</taxon>
        <taxon>Ephydroidea</taxon>
        <taxon>Drosophilidae</taxon>
        <taxon>Drosophila</taxon>
        <taxon>Sophophora</taxon>
    </lineage>
</organism>
<feature type="transmembrane region" description="Helical" evidence="6">
    <location>
        <begin position="53"/>
        <end position="75"/>
    </location>
</feature>
<feature type="transmembrane region" description="Helical" evidence="6">
    <location>
        <begin position="148"/>
        <end position="166"/>
    </location>
</feature>
<evidence type="ECO:0000313" key="9">
    <source>
        <dbReference type="RefSeq" id="XP_015041020.2"/>
    </source>
</evidence>
<sequence length="555" mass="60330">MDNPAYVIDCEREFAIGGGGGLEKPEKQAEKPRPHSFEEAITMTEVGRFHYKLLLICGLCFMSVMVEIMGVSLIMNQMKCDLQPTLNQQGILASAGFLGVVLSSHGMGFLADTWGRVTTLRYALFLAAVCSIVSGFSVNIWMLIVFRFLTGFFISGGQACVFSLCGEFHGSGSRVRHVTLLSGFLCLSMIFAPAMAIGILPIRIETIVLGMRFSSWRVLLIANVSISLLALVGLSTLPETPKYMLVQGQGEAALETLKIMFTQNTRKPCSEYPVREIALESGGASLSDVHGLGDAVRLVWRQTVPLFYRSRVVHTLNICTIQFLIYGMAQGIFMWFPTILDELGSRGGQATLLCQVLEEFDAQDTQEGGDAAQACAMEVDTNTYQVMIIIGASFTGIYLVFAYIIDYTGKKNLLMGWMALTMICLVGLHYVEQFALVVIGLTVVMAIGNCGGLVSTIAMEFYPTNINAMGMCFIMMVGRLGAVVGSNVLGRLLFSSCDTVFWALLGLVIFLCSLGYFLPEKPRPKRVTTPTPTPSATATAIVTATTTPILAISSK</sequence>
<feature type="transmembrane region" description="Helical" evidence="6">
    <location>
        <begin position="178"/>
        <end position="204"/>
    </location>
</feature>
<feature type="transmembrane region" description="Helical" evidence="6">
    <location>
        <begin position="437"/>
        <end position="459"/>
    </location>
</feature>
<dbReference type="KEGG" id="dpo:4815981"/>
<accession>A0A6I8VGU2</accession>
<dbReference type="SUPFAM" id="SSF103473">
    <property type="entry name" value="MFS general substrate transporter"/>
    <property type="match status" value="1"/>
</dbReference>
<protein>
    <submittedName>
        <fullName evidence="9">Transporter svop-1</fullName>
    </submittedName>
</protein>
<dbReference type="GO" id="GO:0016020">
    <property type="term" value="C:membrane"/>
    <property type="evidence" value="ECO:0007669"/>
    <property type="project" value="UniProtKB-SubCell"/>
</dbReference>
<feature type="transmembrane region" description="Helical" evidence="6">
    <location>
        <begin position="216"/>
        <end position="237"/>
    </location>
</feature>
<feature type="domain" description="Major facilitator superfamily (MFS) profile" evidence="7">
    <location>
        <begin position="53"/>
        <end position="523"/>
    </location>
</feature>
<evidence type="ECO:0000256" key="4">
    <source>
        <dbReference type="ARBA" id="ARBA00022989"/>
    </source>
</evidence>
<comment type="subcellular location">
    <subcellularLocation>
        <location evidence="1">Membrane</location>
        <topology evidence="1">Multi-pass membrane protein</topology>
    </subcellularLocation>
</comment>
<evidence type="ECO:0000256" key="6">
    <source>
        <dbReference type="SAM" id="Phobius"/>
    </source>
</evidence>
<dbReference type="GO" id="GO:0022857">
    <property type="term" value="F:transmembrane transporter activity"/>
    <property type="evidence" value="ECO:0007669"/>
    <property type="project" value="InterPro"/>
</dbReference>
<evidence type="ECO:0000313" key="8">
    <source>
        <dbReference type="Proteomes" id="UP000001819"/>
    </source>
</evidence>
<evidence type="ECO:0000256" key="5">
    <source>
        <dbReference type="ARBA" id="ARBA00023136"/>
    </source>
</evidence>
<feature type="transmembrane region" description="Helical" evidence="6">
    <location>
        <begin position="122"/>
        <end position="142"/>
    </location>
</feature>
<dbReference type="InterPro" id="IPR036259">
    <property type="entry name" value="MFS_trans_sf"/>
</dbReference>
<dbReference type="ExpressionAtlas" id="A0A6I8VGU2">
    <property type="expression patterns" value="baseline"/>
</dbReference>
<proteinExistence type="predicted"/>
<feature type="transmembrane region" description="Helical" evidence="6">
    <location>
        <begin position="412"/>
        <end position="431"/>
    </location>
</feature>
<evidence type="ECO:0000259" key="7">
    <source>
        <dbReference type="PROSITE" id="PS50850"/>
    </source>
</evidence>
<dbReference type="PROSITE" id="PS50850">
    <property type="entry name" value="MFS"/>
    <property type="match status" value="1"/>
</dbReference>
<dbReference type="InParanoid" id="A0A6I8VGU2"/>
<keyword evidence="8" id="KW-1185">Reference proteome</keyword>
<reference evidence="9" key="1">
    <citation type="submission" date="2025-08" db="UniProtKB">
        <authorList>
            <consortium name="RefSeq"/>
        </authorList>
    </citation>
    <scope>IDENTIFICATION</scope>
    <source>
        <strain evidence="9">MV-25-SWS-2005</strain>
        <tissue evidence="9">Whole body</tissue>
    </source>
</reference>
<evidence type="ECO:0000256" key="2">
    <source>
        <dbReference type="ARBA" id="ARBA00022448"/>
    </source>
</evidence>
<evidence type="ECO:0000256" key="3">
    <source>
        <dbReference type="ARBA" id="ARBA00022692"/>
    </source>
</evidence>
<feature type="transmembrane region" description="Helical" evidence="6">
    <location>
        <begin position="316"/>
        <end position="336"/>
    </location>
</feature>
<feature type="transmembrane region" description="Helical" evidence="6">
    <location>
        <begin position="386"/>
        <end position="405"/>
    </location>
</feature>
<evidence type="ECO:0000256" key="1">
    <source>
        <dbReference type="ARBA" id="ARBA00004141"/>
    </source>
</evidence>
<dbReference type="Gene3D" id="1.20.1250.20">
    <property type="entry name" value="MFS general substrate transporter like domains"/>
    <property type="match status" value="1"/>
</dbReference>
<feature type="transmembrane region" description="Helical" evidence="6">
    <location>
        <begin position="500"/>
        <end position="518"/>
    </location>
</feature>
<keyword evidence="5 6" id="KW-0472">Membrane</keyword>
<dbReference type="RefSeq" id="XP_015041020.2">
    <property type="nucleotide sequence ID" value="XM_015185534.2"/>
</dbReference>
<keyword evidence="3 6" id="KW-0812">Transmembrane</keyword>
<gene>
    <name evidence="9" type="primary">LOC4815981</name>
</gene>
<dbReference type="AlphaFoldDB" id="A0A6I8VGU2"/>
<dbReference type="Pfam" id="PF07690">
    <property type="entry name" value="MFS_1"/>
    <property type="match status" value="1"/>
</dbReference>
<feature type="transmembrane region" description="Helical" evidence="6">
    <location>
        <begin position="90"/>
        <end position="110"/>
    </location>
</feature>